<dbReference type="HOGENOM" id="CLU_3151726_0_0_0"/>
<proteinExistence type="predicted"/>
<accession>D5EMR6</accession>
<evidence type="ECO:0000313" key="3">
    <source>
        <dbReference type="Proteomes" id="UP000000925"/>
    </source>
</evidence>
<dbReference type="Proteomes" id="UP000000925">
    <property type="component" value="Chromosome"/>
</dbReference>
<evidence type="ECO:0000256" key="1">
    <source>
        <dbReference type="SAM" id="Phobius"/>
    </source>
</evidence>
<feature type="transmembrane region" description="Helical" evidence="1">
    <location>
        <begin position="23"/>
        <end position="45"/>
    </location>
</feature>
<protein>
    <submittedName>
        <fullName evidence="2">Uncharacterized protein</fullName>
    </submittedName>
</protein>
<keyword evidence="1" id="KW-0812">Transmembrane</keyword>
<dbReference type="RefSeq" id="WP_013044028.1">
    <property type="nucleotide sequence ID" value="NC_014008.1"/>
</dbReference>
<sequence>MDTQTEHEAGPDAQEKAQRVQRILYWVMGGMMLLPFVVIWITGAIRFE</sequence>
<keyword evidence="1" id="KW-0472">Membrane</keyword>
<gene>
    <name evidence="2" type="ordered locus">Caka_2289</name>
</gene>
<keyword evidence="3" id="KW-1185">Reference proteome</keyword>
<evidence type="ECO:0000313" key="2">
    <source>
        <dbReference type="EMBL" id="ADE55306.1"/>
    </source>
</evidence>
<dbReference type="EMBL" id="CP001998">
    <property type="protein sequence ID" value="ADE55306.1"/>
    <property type="molecule type" value="Genomic_DNA"/>
</dbReference>
<dbReference type="STRING" id="583355.Caka_2289"/>
<dbReference type="AlphaFoldDB" id="D5EMR6"/>
<name>D5EMR6_CORAD</name>
<dbReference type="KEGG" id="caa:Caka_2289"/>
<keyword evidence="1" id="KW-1133">Transmembrane helix</keyword>
<reference evidence="2 3" key="1">
    <citation type="journal article" date="2010" name="Stand. Genomic Sci.">
        <title>Complete genome sequence of Coraliomargarita akajimensis type strain (04OKA010-24).</title>
        <authorList>
            <person name="Mavromatis K."/>
            <person name="Abt B."/>
            <person name="Brambilla E."/>
            <person name="Lapidus A."/>
            <person name="Copeland A."/>
            <person name="Deshpande S."/>
            <person name="Nolan M."/>
            <person name="Lucas S."/>
            <person name="Tice H."/>
            <person name="Cheng J.F."/>
            <person name="Han C."/>
            <person name="Detter J.C."/>
            <person name="Woyke T."/>
            <person name="Goodwin L."/>
            <person name="Pitluck S."/>
            <person name="Held B."/>
            <person name="Brettin T."/>
            <person name="Tapia R."/>
            <person name="Ivanova N."/>
            <person name="Mikhailova N."/>
            <person name="Pati A."/>
            <person name="Liolios K."/>
            <person name="Chen A."/>
            <person name="Palaniappan K."/>
            <person name="Land M."/>
            <person name="Hauser L."/>
            <person name="Chang Y.J."/>
            <person name="Jeffries C.D."/>
            <person name="Rohde M."/>
            <person name="Goker M."/>
            <person name="Bristow J."/>
            <person name="Eisen J.A."/>
            <person name="Markowitz V."/>
            <person name="Hugenholtz P."/>
            <person name="Klenk H.P."/>
            <person name="Kyrpides N.C."/>
        </authorList>
    </citation>
    <scope>NUCLEOTIDE SEQUENCE [LARGE SCALE GENOMIC DNA]</scope>
    <source>
        <strain evidence="3">DSM 45221 / IAM 15411 / JCM 23193 / KCTC 12865</strain>
    </source>
</reference>
<organism evidence="2 3">
    <name type="scientific">Coraliomargarita akajimensis (strain DSM 45221 / IAM 15411 / JCM 23193 / KCTC 12865 / 04OKA010-24)</name>
    <dbReference type="NCBI Taxonomy" id="583355"/>
    <lineage>
        <taxon>Bacteria</taxon>
        <taxon>Pseudomonadati</taxon>
        <taxon>Verrucomicrobiota</taxon>
        <taxon>Opitutia</taxon>
        <taxon>Puniceicoccales</taxon>
        <taxon>Coraliomargaritaceae</taxon>
        <taxon>Coraliomargarita</taxon>
    </lineage>
</organism>